<dbReference type="InterPro" id="IPR004045">
    <property type="entry name" value="Glutathione_S-Trfase_N"/>
</dbReference>
<evidence type="ECO:0000259" key="2">
    <source>
        <dbReference type="Pfam" id="PF02798"/>
    </source>
</evidence>
<dbReference type="PANTHER" id="PTHR44051:SF8">
    <property type="entry name" value="GLUTATHIONE S-TRANSFERASE GSTA"/>
    <property type="match status" value="1"/>
</dbReference>
<accession>A0A0C3B6A9</accession>
<evidence type="ECO:0000313" key="3">
    <source>
        <dbReference type="EMBL" id="KIM32365.1"/>
    </source>
</evidence>
<reference evidence="3 4" key="1">
    <citation type="submission" date="2014-04" db="EMBL/GenBank/DDBJ databases">
        <authorList>
            <consortium name="DOE Joint Genome Institute"/>
            <person name="Kuo A."/>
            <person name="Zuccaro A."/>
            <person name="Kohler A."/>
            <person name="Nagy L.G."/>
            <person name="Floudas D."/>
            <person name="Copeland A."/>
            <person name="Barry K.W."/>
            <person name="Cichocki N."/>
            <person name="Veneault-Fourrey C."/>
            <person name="LaButti K."/>
            <person name="Lindquist E.A."/>
            <person name="Lipzen A."/>
            <person name="Lundell T."/>
            <person name="Morin E."/>
            <person name="Murat C."/>
            <person name="Sun H."/>
            <person name="Tunlid A."/>
            <person name="Henrissat B."/>
            <person name="Grigoriev I.V."/>
            <person name="Hibbett D.S."/>
            <person name="Martin F."/>
            <person name="Nordberg H.P."/>
            <person name="Cantor M.N."/>
            <person name="Hua S.X."/>
        </authorList>
    </citation>
    <scope>NUCLEOTIDE SEQUENCE [LARGE SCALE GENOMIC DNA]</scope>
    <source>
        <strain evidence="3 4">MAFF 305830</strain>
    </source>
</reference>
<proteinExistence type="inferred from homology"/>
<gene>
    <name evidence="3" type="ORF">M408DRAFT_6604</name>
</gene>
<evidence type="ECO:0000256" key="1">
    <source>
        <dbReference type="ARBA" id="ARBA00007409"/>
    </source>
</evidence>
<name>A0A0C3B6A9_SERVB</name>
<dbReference type="SUPFAM" id="SSF52833">
    <property type="entry name" value="Thioredoxin-like"/>
    <property type="match status" value="1"/>
</dbReference>
<evidence type="ECO:0000313" key="4">
    <source>
        <dbReference type="Proteomes" id="UP000054097"/>
    </source>
</evidence>
<keyword evidence="4" id="KW-1185">Reference proteome</keyword>
<comment type="similarity">
    <text evidence="1">Belongs to the GST superfamily.</text>
</comment>
<organism evidence="3 4">
    <name type="scientific">Serendipita vermifera MAFF 305830</name>
    <dbReference type="NCBI Taxonomy" id="933852"/>
    <lineage>
        <taxon>Eukaryota</taxon>
        <taxon>Fungi</taxon>
        <taxon>Dikarya</taxon>
        <taxon>Basidiomycota</taxon>
        <taxon>Agaricomycotina</taxon>
        <taxon>Agaricomycetes</taxon>
        <taxon>Sebacinales</taxon>
        <taxon>Serendipitaceae</taxon>
        <taxon>Serendipita</taxon>
    </lineage>
</organism>
<dbReference type="Proteomes" id="UP000054097">
    <property type="component" value="Unassembled WGS sequence"/>
</dbReference>
<dbReference type="STRING" id="933852.A0A0C3B6A9"/>
<dbReference type="OrthoDB" id="422574at2759"/>
<reference evidence="4" key="2">
    <citation type="submission" date="2015-01" db="EMBL/GenBank/DDBJ databases">
        <title>Evolutionary Origins and Diversification of the Mycorrhizal Mutualists.</title>
        <authorList>
            <consortium name="DOE Joint Genome Institute"/>
            <consortium name="Mycorrhizal Genomics Consortium"/>
            <person name="Kohler A."/>
            <person name="Kuo A."/>
            <person name="Nagy L.G."/>
            <person name="Floudas D."/>
            <person name="Copeland A."/>
            <person name="Barry K.W."/>
            <person name="Cichocki N."/>
            <person name="Veneault-Fourrey C."/>
            <person name="LaButti K."/>
            <person name="Lindquist E.A."/>
            <person name="Lipzen A."/>
            <person name="Lundell T."/>
            <person name="Morin E."/>
            <person name="Murat C."/>
            <person name="Riley R."/>
            <person name="Ohm R."/>
            <person name="Sun H."/>
            <person name="Tunlid A."/>
            <person name="Henrissat B."/>
            <person name="Grigoriev I.V."/>
            <person name="Hibbett D.S."/>
            <person name="Martin F."/>
        </authorList>
    </citation>
    <scope>NUCLEOTIDE SEQUENCE [LARGE SCALE GENOMIC DNA]</scope>
    <source>
        <strain evidence="4">MAFF 305830</strain>
    </source>
</reference>
<dbReference type="AlphaFoldDB" id="A0A0C3B6A9"/>
<feature type="domain" description="GST N-terminal" evidence="2">
    <location>
        <begin position="4"/>
        <end position="63"/>
    </location>
</feature>
<dbReference type="EMBL" id="KN824280">
    <property type="protein sequence ID" value="KIM32365.1"/>
    <property type="molecule type" value="Genomic_DNA"/>
</dbReference>
<protein>
    <recommendedName>
        <fullName evidence="2">GST N-terminal domain-containing protein</fullName>
    </recommendedName>
</protein>
<sequence>MSGPLTLYLAESGLNWLKLVVLMEELLTSQYSEVILDFAKEEHKTEEYRKLNPNGRIPTLVDHSNNDEHMDELDVGRERQHVNGTTHSEFARNAVGVARRGIAAQAAKAG</sequence>
<dbReference type="PANTHER" id="PTHR44051">
    <property type="entry name" value="GLUTATHIONE S-TRANSFERASE-RELATED"/>
    <property type="match status" value="1"/>
</dbReference>
<dbReference type="Gene3D" id="3.40.30.10">
    <property type="entry name" value="Glutaredoxin"/>
    <property type="match status" value="1"/>
</dbReference>
<dbReference type="HOGENOM" id="CLU_2172633_0_0_1"/>
<dbReference type="Pfam" id="PF02798">
    <property type="entry name" value="GST_N"/>
    <property type="match status" value="1"/>
</dbReference>
<dbReference type="InterPro" id="IPR036249">
    <property type="entry name" value="Thioredoxin-like_sf"/>
</dbReference>